<dbReference type="EMBL" id="VSSQ01053363">
    <property type="protein sequence ID" value="MPN07394.1"/>
    <property type="molecule type" value="Genomic_DNA"/>
</dbReference>
<gene>
    <name evidence="2" type="ORF">SDC9_154664</name>
</gene>
<dbReference type="PANTHER" id="PTHR43566">
    <property type="entry name" value="CONSERVED PROTEIN"/>
    <property type="match status" value="1"/>
</dbReference>
<evidence type="ECO:0000313" key="2">
    <source>
        <dbReference type="EMBL" id="MPN07394.1"/>
    </source>
</evidence>
<dbReference type="PANTHER" id="PTHR43566:SF1">
    <property type="entry name" value="AAA+ ATPASE DOMAIN-CONTAINING PROTEIN"/>
    <property type="match status" value="1"/>
</dbReference>
<accession>A0A645F454</accession>
<dbReference type="InterPro" id="IPR025420">
    <property type="entry name" value="DUF4143"/>
</dbReference>
<dbReference type="Pfam" id="PF13635">
    <property type="entry name" value="DUF4143"/>
    <property type="match status" value="1"/>
</dbReference>
<reference evidence="2" key="1">
    <citation type="submission" date="2019-08" db="EMBL/GenBank/DDBJ databases">
        <authorList>
            <person name="Kucharzyk K."/>
            <person name="Murdoch R.W."/>
            <person name="Higgins S."/>
            <person name="Loffler F."/>
        </authorList>
    </citation>
    <scope>NUCLEOTIDE SEQUENCE</scope>
</reference>
<protein>
    <recommendedName>
        <fullName evidence="1">DUF4143 domain-containing protein</fullName>
    </recommendedName>
</protein>
<dbReference type="AlphaFoldDB" id="A0A645F454"/>
<proteinExistence type="predicted"/>
<evidence type="ECO:0000259" key="1">
    <source>
        <dbReference type="Pfam" id="PF13635"/>
    </source>
</evidence>
<sequence>MAPLTTVLADVKSNDTVFSDTTLYSYVNALRRIFLIEDIPAWKPSLRSKTAIRTSDKRQFVDPSIATALMHVNVDSLLDDMTYFGFLFESLAARDLRIYAQALDGDIFHYHDKSDLEADFVIRLHDGRWAPVEVKLGSSEIEEGAAHLIKLQEKIDTEKVGQPSFKMVLTGGQFAYKRNDGVLVVPIGCLNK</sequence>
<name>A0A645F454_9ZZZZ</name>
<comment type="caution">
    <text evidence="2">The sequence shown here is derived from an EMBL/GenBank/DDBJ whole genome shotgun (WGS) entry which is preliminary data.</text>
</comment>
<organism evidence="2">
    <name type="scientific">bioreactor metagenome</name>
    <dbReference type="NCBI Taxonomy" id="1076179"/>
    <lineage>
        <taxon>unclassified sequences</taxon>
        <taxon>metagenomes</taxon>
        <taxon>ecological metagenomes</taxon>
    </lineage>
</organism>
<feature type="domain" description="DUF4143" evidence="1">
    <location>
        <begin position="14"/>
        <end position="136"/>
    </location>
</feature>